<proteinExistence type="inferred from homology"/>
<evidence type="ECO:0000313" key="2">
    <source>
        <dbReference type="EMBL" id="KAA6413389.1"/>
    </source>
</evidence>
<reference evidence="2 3" key="1">
    <citation type="submission" date="2019-09" db="EMBL/GenBank/DDBJ databases">
        <title>The hologenome of the rock-dwelling lichen Lasallia pustulata.</title>
        <authorList>
            <person name="Greshake Tzovaras B."/>
            <person name="Segers F."/>
            <person name="Bicker A."/>
            <person name="Dal Grande F."/>
            <person name="Otte J."/>
            <person name="Hankeln T."/>
            <person name="Schmitt I."/>
            <person name="Ebersberger I."/>
        </authorList>
    </citation>
    <scope>NUCLEOTIDE SEQUENCE [LARGE SCALE GENOMIC DNA]</scope>
    <source>
        <strain evidence="2">A1-1</strain>
    </source>
</reference>
<evidence type="ECO:0000313" key="3">
    <source>
        <dbReference type="Proteomes" id="UP000324767"/>
    </source>
</evidence>
<evidence type="ECO:0008006" key="4">
    <source>
        <dbReference type="Google" id="ProtNLM"/>
    </source>
</evidence>
<sequence length="291" mass="33435">MAEMESSKPLITSLNFLADDPKHATEKLFALHYVPHDPLPHTNYSLKPESGLEIHDVRPNKDALSLDREGVIVIDLENQLDYDDYFDEAKVREKFAEEVRDILLRKLGARHVYFHECVIRKRKSNPSDSLAPAGREVEPKSKLRYGQPVMFAHADYTIDTVTTLLRALCGEKAEEKLARDYQALNVWKPLKGPLKDWPLTWCDIRTVDVEQDMVAIDDVYLTGVVEGYRVRYSPRQNWFYLSEQLVSEAIVFKSADSQCFGSVPHTAFFNPNCPIDEAARESIELRVFVLY</sequence>
<dbReference type="AlphaFoldDB" id="A0A5M8PWF5"/>
<accession>A0A5M8PWF5</accession>
<dbReference type="PANTHER" id="PTHR34598:SF3">
    <property type="entry name" value="OXIDOREDUCTASE AN1597"/>
    <property type="match status" value="1"/>
</dbReference>
<dbReference type="GO" id="GO:0016491">
    <property type="term" value="F:oxidoreductase activity"/>
    <property type="evidence" value="ECO:0007669"/>
    <property type="project" value="InterPro"/>
</dbReference>
<dbReference type="Proteomes" id="UP000324767">
    <property type="component" value="Unassembled WGS sequence"/>
</dbReference>
<dbReference type="InterPro" id="IPR044053">
    <property type="entry name" value="AsaB-like"/>
</dbReference>
<protein>
    <recommendedName>
        <fullName evidence="4">CmcJ-like methyltransferase</fullName>
    </recommendedName>
</protein>
<dbReference type="OrthoDB" id="412788at2759"/>
<comment type="similarity">
    <text evidence="1">Belongs to the asaB hydroxylase/desaturase family.</text>
</comment>
<gene>
    <name evidence="2" type="ORF">FRX48_03135</name>
</gene>
<evidence type="ECO:0000256" key="1">
    <source>
        <dbReference type="ARBA" id="ARBA00023604"/>
    </source>
</evidence>
<comment type="caution">
    <text evidence="2">The sequence shown here is derived from an EMBL/GenBank/DDBJ whole genome shotgun (WGS) entry which is preliminary data.</text>
</comment>
<name>A0A5M8PWF5_9LECA</name>
<organism evidence="2 3">
    <name type="scientific">Lasallia pustulata</name>
    <dbReference type="NCBI Taxonomy" id="136370"/>
    <lineage>
        <taxon>Eukaryota</taxon>
        <taxon>Fungi</taxon>
        <taxon>Dikarya</taxon>
        <taxon>Ascomycota</taxon>
        <taxon>Pezizomycotina</taxon>
        <taxon>Lecanoromycetes</taxon>
        <taxon>OSLEUM clade</taxon>
        <taxon>Umbilicariomycetidae</taxon>
        <taxon>Umbilicariales</taxon>
        <taxon>Umbilicariaceae</taxon>
        <taxon>Lasallia</taxon>
    </lineage>
</organism>
<dbReference type="NCBIfam" id="NF041278">
    <property type="entry name" value="CmcJ_NvfI_EfuI"/>
    <property type="match status" value="1"/>
</dbReference>
<dbReference type="PANTHER" id="PTHR34598">
    <property type="entry name" value="BLL6449 PROTEIN"/>
    <property type="match status" value="1"/>
</dbReference>
<dbReference type="EMBL" id="VXIT01000004">
    <property type="protein sequence ID" value="KAA6413389.1"/>
    <property type="molecule type" value="Genomic_DNA"/>
</dbReference>